<protein>
    <submittedName>
        <fullName evidence="1">Uncharacterized protein</fullName>
    </submittedName>
</protein>
<keyword evidence="2" id="KW-1185">Reference proteome</keyword>
<reference evidence="1 2" key="1">
    <citation type="journal article" date="2021" name="ISME Commun">
        <title>Automated analysis of genomic sequences facilitates high-throughput and comprehensive description of bacteria.</title>
        <authorList>
            <person name="Hitch T.C.A."/>
        </authorList>
    </citation>
    <scope>NUCLEOTIDE SEQUENCE [LARGE SCALE GENOMIC DNA]</scope>
    <source>
        <strain evidence="1 2">Sanger_34</strain>
    </source>
</reference>
<organism evidence="1 2">
    <name type="scientific">Agathobaculum ammoniilyticum</name>
    <dbReference type="NCBI Taxonomy" id="2981778"/>
    <lineage>
        <taxon>Bacteria</taxon>
        <taxon>Bacillati</taxon>
        <taxon>Bacillota</taxon>
        <taxon>Clostridia</taxon>
        <taxon>Eubacteriales</taxon>
        <taxon>Butyricicoccaceae</taxon>
        <taxon>Agathobaculum</taxon>
    </lineage>
</organism>
<dbReference type="RefSeq" id="WP_147574551.1">
    <property type="nucleotide sequence ID" value="NZ_JAOQJE010000018.1"/>
</dbReference>
<evidence type="ECO:0000313" key="1">
    <source>
        <dbReference type="EMBL" id="MCU6790217.1"/>
    </source>
</evidence>
<dbReference type="EMBL" id="JAOQJE010000018">
    <property type="protein sequence ID" value="MCU6790217.1"/>
    <property type="molecule type" value="Genomic_DNA"/>
</dbReference>
<evidence type="ECO:0000313" key="2">
    <source>
        <dbReference type="Proteomes" id="UP001652397"/>
    </source>
</evidence>
<accession>A0ABT2U6G6</accession>
<name>A0ABT2U6G6_9FIRM</name>
<proteinExistence type="predicted"/>
<sequence length="98" mass="11063">MDERFCVQCGALLGRDEHEVCSFCGGYACGSAGKQIDEILISQRYEIRPEKEWRMVDYDTIRAAVVACEKWASDRVTVNYAQELDDVATGKHQGISNR</sequence>
<gene>
    <name evidence="1" type="ORF">OCV66_14120</name>
</gene>
<dbReference type="Proteomes" id="UP001652397">
    <property type="component" value="Unassembled WGS sequence"/>
</dbReference>
<comment type="caution">
    <text evidence="1">The sequence shown here is derived from an EMBL/GenBank/DDBJ whole genome shotgun (WGS) entry which is preliminary data.</text>
</comment>